<evidence type="ECO:0000256" key="9">
    <source>
        <dbReference type="SAM" id="SignalP"/>
    </source>
</evidence>
<dbReference type="EMBL" id="BPLR01004569">
    <property type="protein sequence ID" value="GIX95873.1"/>
    <property type="molecule type" value="Genomic_DNA"/>
</dbReference>
<comment type="caution">
    <text evidence="10">The sequence shown here is derived from an EMBL/GenBank/DDBJ whole genome shotgun (WGS) entry which is preliminary data.</text>
</comment>
<evidence type="ECO:0000256" key="1">
    <source>
        <dbReference type="ARBA" id="ARBA00004651"/>
    </source>
</evidence>
<feature type="transmembrane region" description="Helical" evidence="8">
    <location>
        <begin position="187"/>
        <end position="207"/>
    </location>
</feature>
<keyword evidence="6" id="KW-0675">Receptor</keyword>
<dbReference type="InterPro" id="IPR052192">
    <property type="entry name" value="Insect_Ionotropic_Sensory_Rcpt"/>
</dbReference>
<evidence type="ECO:0000256" key="3">
    <source>
        <dbReference type="ARBA" id="ARBA00022692"/>
    </source>
</evidence>
<protein>
    <submittedName>
        <fullName evidence="10">Uncharacterized protein</fullName>
    </submittedName>
</protein>
<sequence>MILSLSYSAVLLSVLTFPSQIPIPRNIEELSKAIVKKNYKCFAPRGSSLLDYLVNHKQDYKKILGEEIIHNSWYLEPYPLTSTPQLDVNSAMLTSRTLLQIVAGREAWKDSLLSEDSLISLMCAFPMKKGFCYKRKLNTLISRLNNAGLYLKIISDESYKIWLSDPAAQRSSTAAEQPLSCTDLTGAFLTLLTGLLLSLLIVSMEIAQARLTKR</sequence>
<feature type="signal peptide" evidence="9">
    <location>
        <begin position="1"/>
        <end position="16"/>
    </location>
</feature>
<evidence type="ECO:0000313" key="11">
    <source>
        <dbReference type="Proteomes" id="UP001054945"/>
    </source>
</evidence>
<name>A0AAV4PHK9_CAEEX</name>
<reference evidence="10 11" key="1">
    <citation type="submission" date="2021-06" db="EMBL/GenBank/DDBJ databases">
        <title>Caerostris extrusa draft genome.</title>
        <authorList>
            <person name="Kono N."/>
            <person name="Arakawa K."/>
        </authorList>
    </citation>
    <scope>NUCLEOTIDE SEQUENCE [LARGE SCALE GENOMIC DNA]</scope>
</reference>
<comment type="subcellular location">
    <subcellularLocation>
        <location evidence="1">Cell membrane</location>
        <topology evidence="1">Multi-pass membrane protein</topology>
    </subcellularLocation>
</comment>
<keyword evidence="5 8" id="KW-0472">Membrane</keyword>
<dbReference type="PANTHER" id="PTHR42643">
    <property type="entry name" value="IONOTROPIC RECEPTOR 20A-RELATED"/>
    <property type="match status" value="1"/>
</dbReference>
<evidence type="ECO:0000256" key="4">
    <source>
        <dbReference type="ARBA" id="ARBA00022989"/>
    </source>
</evidence>
<keyword evidence="11" id="KW-1185">Reference proteome</keyword>
<evidence type="ECO:0000256" key="7">
    <source>
        <dbReference type="ARBA" id="ARBA00023180"/>
    </source>
</evidence>
<dbReference type="AlphaFoldDB" id="A0AAV4PHK9"/>
<evidence type="ECO:0000256" key="8">
    <source>
        <dbReference type="SAM" id="Phobius"/>
    </source>
</evidence>
<keyword evidence="4 8" id="KW-1133">Transmembrane helix</keyword>
<feature type="chain" id="PRO_5043629730" evidence="9">
    <location>
        <begin position="17"/>
        <end position="214"/>
    </location>
</feature>
<accession>A0AAV4PHK9</accession>
<dbReference type="PANTHER" id="PTHR42643:SF24">
    <property type="entry name" value="IONOTROPIC RECEPTOR 60A"/>
    <property type="match status" value="1"/>
</dbReference>
<gene>
    <name evidence="10" type="primary">AVEN_9847_1</name>
    <name evidence="10" type="ORF">CEXT_400001</name>
</gene>
<evidence type="ECO:0000256" key="6">
    <source>
        <dbReference type="ARBA" id="ARBA00023170"/>
    </source>
</evidence>
<keyword evidence="9" id="KW-0732">Signal</keyword>
<evidence type="ECO:0000256" key="2">
    <source>
        <dbReference type="ARBA" id="ARBA00022475"/>
    </source>
</evidence>
<proteinExistence type="predicted"/>
<evidence type="ECO:0000313" key="10">
    <source>
        <dbReference type="EMBL" id="GIX95873.1"/>
    </source>
</evidence>
<keyword evidence="2" id="KW-1003">Cell membrane</keyword>
<keyword evidence="7" id="KW-0325">Glycoprotein</keyword>
<keyword evidence="3 8" id="KW-0812">Transmembrane</keyword>
<dbReference type="Proteomes" id="UP001054945">
    <property type="component" value="Unassembled WGS sequence"/>
</dbReference>
<dbReference type="GO" id="GO:0005886">
    <property type="term" value="C:plasma membrane"/>
    <property type="evidence" value="ECO:0007669"/>
    <property type="project" value="UniProtKB-SubCell"/>
</dbReference>
<evidence type="ECO:0000256" key="5">
    <source>
        <dbReference type="ARBA" id="ARBA00023136"/>
    </source>
</evidence>
<organism evidence="10 11">
    <name type="scientific">Caerostris extrusa</name>
    <name type="common">Bark spider</name>
    <name type="synonym">Caerostris bankana</name>
    <dbReference type="NCBI Taxonomy" id="172846"/>
    <lineage>
        <taxon>Eukaryota</taxon>
        <taxon>Metazoa</taxon>
        <taxon>Ecdysozoa</taxon>
        <taxon>Arthropoda</taxon>
        <taxon>Chelicerata</taxon>
        <taxon>Arachnida</taxon>
        <taxon>Araneae</taxon>
        <taxon>Araneomorphae</taxon>
        <taxon>Entelegynae</taxon>
        <taxon>Araneoidea</taxon>
        <taxon>Araneidae</taxon>
        <taxon>Caerostris</taxon>
    </lineage>
</organism>